<dbReference type="GO" id="GO:0015627">
    <property type="term" value="C:type II protein secretion system complex"/>
    <property type="evidence" value="ECO:0007669"/>
    <property type="project" value="InterPro"/>
</dbReference>
<proteinExistence type="predicted"/>
<protein>
    <recommendedName>
        <fullName evidence="9">Type II secretion system protein GspG C-terminal domain-containing protein</fullName>
    </recommendedName>
</protein>
<dbReference type="EMBL" id="MHBW01000035">
    <property type="protein sequence ID" value="OGY07826.1"/>
    <property type="molecule type" value="Genomic_DNA"/>
</dbReference>
<dbReference type="InterPro" id="IPR002416">
    <property type="entry name" value="T2SS_protein-GspH"/>
</dbReference>
<dbReference type="AlphaFoldDB" id="A0A1G1UXJ1"/>
<comment type="caution">
    <text evidence="7">The sequence shown here is derived from an EMBL/GenBank/DDBJ whole genome shotgun (WGS) entry which is preliminary data.</text>
</comment>
<evidence type="ECO:0000313" key="8">
    <source>
        <dbReference type="Proteomes" id="UP000177967"/>
    </source>
</evidence>
<gene>
    <name evidence="7" type="ORF">A2782_01645</name>
</gene>
<accession>A0A1G1UXJ1</accession>
<sequence length="192" mass="20388">MFKLKAQMPKTTAHSQKGFTLTAKWQRGFTLIELLVVITIIGLLAIAILVGLDPVQQFAKVRDANRLSATSQLGHAMEAYGITNSSDYVNESATWITDLVNSGEIKAVPPSVNYSVVGIVACAVNVQNNYCYDATSFAGTEPWVIFARLEAKANTSRCGAGTLAWAVYSSANGRGGIVCAGAPVVGNNTFLP</sequence>
<dbReference type="InterPro" id="IPR045584">
    <property type="entry name" value="Pilin-like"/>
</dbReference>
<feature type="transmembrane region" description="Helical" evidence="6">
    <location>
        <begin position="31"/>
        <end position="52"/>
    </location>
</feature>
<name>A0A1G1UXJ1_9BACT</name>
<keyword evidence="2" id="KW-0488">Methylation</keyword>
<dbReference type="InterPro" id="IPR012902">
    <property type="entry name" value="N_methyl_site"/>
</dbReference>
<keyword evidence="5 6" id="KW-0472">Membrane</keyword>
<evidence type="ECO:0008006" key="9">
    <source>
        <dbReference type="Google" id="ProtNLM"/>
    </source>
</evidence>
<dbReference type="STRING" id="1797513.A2782_01645"/>
<dbReference type="Proteomes" id="UP000177967">
    <property type="component" value="Unassembled WGS sequence"/>
</dbReference>
<keyword evidence="4 6" id="KW-1133">Transmembrane helix</keyword>
<dbReference type="PRINTS" id="PR00885">
    <property type="entry name" value="BCTERIALGSPH"/>
</dbReference>
<evidence type="ECO:0000256" key="2">
    <source>
        <dbReference type="ARBA" id="ARBA00022481"/>
    </source>
</evidence>
<evidence type="ECO:0000256" key="1">
    <source>
        <dbReference type="ARBA" id="ARBA00004167"/>
    </source>
</evidence>
<keyword evidence="3 6" id="KW-0812">Transmembrane</keyword>
<dbReference type="GO" id="GO:0015628">
    <property type="term" value="P:protein secretion by the type II secretion system"/>
    <property type="evidence" value="ECO:0007669"/>
    <property type="project" value="InterPro"/>
</dbReference>
<dbReference type="NCBIfam" id="TIGR02532">
    <property type="entry name" value="IV_pilin_GFxxxE"/>
    <property type="match status" value="1"/>
</dbReference>
<comment type="subcellular location">
    <subcellularLocation>
        <location evidence="1">Membrane</location>
        <topology evidence="1">Single-pass membrane protein</topology>
    </subcellularLocation>
</comment>
<reference evidence="7 8" key="1">
    <citation type="journal article" date="2016" name="Nat. Commun.">
        <title>Thousands of microbial genomes shed light on interconnected biogeochemical processes in an aquifer system.</title>
        <authorList>
            <person name="Anantharaman K."/>
            <person name="Brown C.T."/>
            <person name="Hug L.A."/>
            <person name="Sharon I."/>
            <person name="Castelle C.J."/>
            <person name="Probst A.J."/>
            <person name="Thomas B.C."/>
            <person name="Singh A."/>
            <person name="Wilkins M.J."/>
            <person name="Karaoz U."/>
            <person name="Brodie E.L."/>
            <person name="Williams K.H."/>
            <person name="Hubbard S.S."/>
            <person name="Banfield J.F."/>
        </authorList>
    </citation>
    <scope>NUCLEOTIDE SEQUENCE [LARGE SCALE GENOMIC DNA]</scope>
</reference>
<evidence type="ECO:0000256" key="4">
    <source>
        <dbReference type="ARBA" id="ARBA00022989"/>
    </source>
</evidence>
<evidence type="ECO:0000256" key="5">
    <source>
        <dbReference type="ARBA" id="ARBA00023136"/>
    </source>
</evidence>
<dbReference type="PROSITE" id="PS00409">
    <property type="entry name" value="PROKAR_NTER_METHYL"/>
    <property type="match status" value="1"/>
</dbReference>
<dbReference type="Gene3D" id="3.30.700.10">
    <property type="entry name" value="Glycoprotein, Type 4 Pilin"/>
    <property type="match status" value="1"/>
</dbReference>
<evidence type="ECO:0000256" key="6">
    <source>
        <dbReference type="SAM" id="Phobius"/>
    </source>
</evidence>
<dbReference type="Pfam" id="PF07963">
    <property type="entry name" value="N_methyl"/>
    <property type="match status" value="1"/>
</dbReference>
<organism evidence="7 8">
    <name type="scientific">Candidatus Blackburnbacteria bacterium RIFCSPHIGHO2_01_FULL_43_15b</name>
    <dbReference type="NCBI Taxonomy" id="1797513"/>
    <lineage>
        <taxon>Bacteria</taxon>
        <taxon>Candidatus Blackburniibacteriota</taxon>
    </lineage>
</organism>
<evidence type="ECO:0000313" key="7">
    <source>
        <dbReference type="EMBL" id="OGY07826.1"/>
    </source>
</evidence>
<evidence type="ECO:0000256" key="3">
    <source>
        <dbReference type="ARBA" id="ARBA00022692"/>
    </source>
</evidence>
<dbReference type="GO" id="GO:0016020">
    <property type="term" value="C:membrane"/>
    <property type="evidence" value="ECO:0007669"/>
    <property type="project" value="UniProtKB-SubCell"/>
</dbReference>
<dbReference type="SUPFAM" id="SSF54523">
    <property type="entry name" value="Pili subunits"/>
    <property type="match status" value="1"/>
</dbReference>